<dbReference type="PANTHER" id="PTHR43856:SF1">
    <property type="entry name" value="MITOCHONDRIAL CARDIOLIPIN HYDROLASE"/>
    <property type="match status" value="1"/>
</dbReference>
<dbReference type="GO" id="GO:0006793">
    <property type="term" value="P:phosphorus metabolic process"/>
    <property type="evidence" value="ECO:0007669"/>
    <property type="project" value="UniProtKB-ARBA"/>
</dbReference>
<dbReference type="PROSITE" id="PS50035">
    <property type="entry name" value="PLD"/>
    <property type="match status" value="2"/>
</dbReference>
<keyword evidence="8" id="KW-0378">Hydrolase</keyword>
<protein>
    <recommendedName>
        <fullName evidence="6">Phospholipase D</fullName>
        <ecNumber evidence="5">3.1.4.4</ecNumber>
    </recommendedName>
    <alternativeName>
        <fullName evidence="11">Choline phosphatase</fullName>
    </alternativeName>
</protein>
<dbReference type="InterPro" id="IPR051406">
    <property type="entry name" value="PLD_domain"/>
</dbReference>
<dbReference type="OrthoDB" id="7549954at2"/>
<dbReference type="GO" id="GO:0016042">
    <property type="term" value="P:lipid catabolic process"/>
    <property type="evidence" value="ECO:0007669"/>
    <property type="project" value="UniProtKB-KW"/>
</dbReference>
<accession>A0A437LZE9</accession>
<proteinExistence type="inferred from homology"/>
<name>A0A437LZE9_9SPHN</name>
<dbReference type="SUPFAM" id="SSF56024">
    <property type="entry name" value="Phospholipase D/nuclease"/>
    <property type="match status" value="2"/>
</dbReference>
<dbReference type="AlphaFoldDB" id="A0A437LZE9"/>
<evidence type="ECO:0000256" key="9">
    <source>
        <dbReference type="ARBA" id="ARBA00022963"/>
    </source>
</evidence>
<comment type="similarity">
    <text evidence="4">Belongs to the phospholipase D family.</text>
</comment>
<evidence type="ECO:0000256" key="10">
    <source>
        <dbReference type="ARBA" id="ARBA00023098"/>
    </source>
</evidence>
<organism evidence="13 14">
    <name type="scientific">Sphingomonas crocodyli</name>
    <dbReference type="NCBI Taxonomy" id="1979270"/>
    <lineage>
        <taxon>Bacteria</taxon>
        <taxon>Pseudomonadati</taxon>
        <taxon>Pseudomonadota</taxon>
        <taxon>Alphaproteobacteria</taxon>
        <taxon>Sphingomonadales</taxon>
        <taxon>Sphingomonadaceae</taxon>
        <taxon>Sphingomonas</taxon>
    </lineage>
</organism>
<keyword evidence="10" id="KW-0443">Lipid metabolism</keyword>
<evidence type="ECO:0000256" key="6">
    <source>
        <dbReference type="ARBA" id="ARBA00018392"/>
    </source>
</evidence>
<dbReference type="SMART" id="SM00155">
    <property type="entry name" value="PLDc"/>
    <property type="match status" value="2"/>
</dbReference>
<evidence type="ECO:0000256" key="4">
    <source>
        <dbReference type="ARBA" id="ARBA00008664"/>
    </source>
</evidence>
<dbReference type="Gene3D" id="3.30.870.10">
    <property type="entry name" value="Endonuclease Chain A"/>
    <property type="match status" value="2"/>
</dbReference>
<dbReference type="EMBL" id="SACN01000002">
    <property type="protein sequence ID" value="RVT90790.1"/>
    <property type="molecule type" value="Genomic_DNA"/>
</dbReference>
<keyword evidence="14" id="KW-1185">Reference proteome</keyword>
<sequence length="400" mass="44103">MRKRMIGRAVLISAILTALIFIVWTTFVLWIASAEPVVNVDRGGADRVGAVHFGGPDKPVGALSNLLARRIAAVPAGGSIYWATYYFRDRDLARALVAAQRRGVHVLLVVDGDPRLETANDAALAILRRLGKGLVVRPEPIEPFDQLSGKLHTKIYAFDSPAGRVAMIGSFNPSGDEGTDKATLDEIGDQDRGHNMLIDVISPGLVDTLIDQVKLLGARGGTIDRFDAHENRIYRDRDTALYFYPRLRADIVEDEVDRLDRGDRLWAAISHLKGDMVGRLARAAKRGAEILLVVHDTERRVPEVSVRRLSAAGVHIRRYRHPEALPMHAKFIVVERDGGFTSYTGSLNYNRNSRLLNDEVLMASRDPQLALTLLGRLAEIETEISGNYAGRAATTRPVNP</sequence>
<evidence type="ECO:0000256" key="3">
    <source>
        <dbReference type="ARBA" id="ARBA00004613"/>
    </source>
</evidence>
<gene>
    <name evidence="13" type="ORF">EOD43_14670</name>
</gene>
<evidence type="ECO:0000313" key="14">
    <source>
        <dbReference type="Proteomes" id="UP000282971"/>
    </source>
</evidence>
<dbReference type="Pfam" id="PF13091">
    <property type="entry name" value="PLDc_2"/>
    <property type="match status" value="2"/>
</dbReference>
<feature type="domain" description="PLD phosphodiesterase" evidence="12">
    <location>
        <begin position="147"/>
        <end position="177"/>
    </location>
</feature>
<evidence type="ECO:0000256" key="5">
    <source>
        <dbReference type="ARBA" id="ARBA00012027"/>
    </source>
</evidence>
<keyword evidence="7" id="KW-0964">Secreted</keyword>
<evidence type="ECO:0000256" key="8">
    <source>
        <dbReference type="ARBA" id="ARBA00022801"/>
    </source>
</evidence>
<evidence type="ECO:0000256" key="2">
    <source>
        <dbReference type="ARBA" id="ARBA00003145"/>
    </source>
</evidence>
<feature type="domain" description="PLD phosphodiesterase" evidence="12">
    <location>
        <begin position="323"/>
        <end position="353"/>
    </location>
</feature>
<dbReference type="EC" id="3.1.4.4" evidence="5"/>
<comment type="function">
    <text evidence="2">Could be a virulence factor.</text>
</comment>
<dbReference type="GO" id="GO:0016891">
    <property type="term" value="F:RNA endonuclease activity producing 5'-phosphomonoesters, hydrolytic mechanism"/>
    <property type="evidence" value="ECO:0007669"/>
    <property type="project" value="TreeGrafter"/>
</dbReference>
<evidence type="ECO:0000313" key="13">
    <source>
        <dbReference type="EMBL" id="RVT90790.1"/>
    </source>
</evidence>
<dbReference type="InterPro" id="IPR001736">
    <property type="entry name" value="PLipase_D/transphosphatidylase"/>
</dbReference>
<comment type="subcellular location">
    <subcellularLocation>
        <location evidence="3">Secreted</location>
    </subcellularLocation>
</comment>
<dbReference type="GO" id="GO:0005576">
    <property type="term" value="C:extracellular region"/>
    <property type="evidence" value="ECO:0007669"/>
    <property type="project" value="UniProtKB-SubCell"/>
</dbReference>
<reference evidence="13 14" key="1">
    <citation type="submission" date="2019-01" db="EMBL/GenBank/DDBJ databases">
        <authorList>
            <person name="Chen W.-M."/>
        </authorList>
    </citation>
    <scope>NUCLEOTIDE SEQUENCE [LARGE SCALE GENOMIC DNA]</scope>
    <source>
        <strain evidence="13 14">CCP-7</strain>
    </source>
</reference>
<dbReference type="GO" id="GO:0004630">
    <property type="term" value="F:phospholipase D activity"/>
    <property type="evidence" value="ECO:0007669"/>
    <property type="project" value="UniProtKB-EC"/>
</dbReference>
<evidence type="ECO:0000256" key="7">
    <source>
        <dbReference type="ARBA" id="ARBA00022525"/>
    </source>
</evidence>
<keyword evidence="9" id="KW-0442">Lipid degradation</keyword>
<dbReference type="RefSeq" id="WP_127744806.1">
    <property type="nucleotide sequence ID" value="NZ_SACN01000002.1"/>
</dbReference>
<evidence type="ECO:0000259" key="12">
    <source>
        <dbReference type="PROSITE" id="PS50035"/>
    </source>
</evidence>
<dbReference type="InterPro" id="IPR025202">
    <property type="entry name" value="PLD-like_dom"/>
</dbReference>
<dbReference type="Proteomes" id="UP000282971">
    <property type="component" value="Unassembled WGS sequence"/>
</dbReference>
<evidence type="ECO:0000256" key="1">
    <source>
        <dbReference type="ARBA" id="ARBA00000798"/>
    </source>
</evidence>
<dbReference type="PANTHER" id="PTHR43856">
    <property type="entry name" value="CARDIOLIPIN HYDROLASE"/>
    <property type="match status" value="1"/>
</dbReference>
<comment type="caution">
    <text evidence="13">The sequence shown here is derived from an EMBL/GenBank/DDBJ whole genome shotgun (WGS) entry which is preliminary data.</text>
</comment>
<evidence type="ECO:0000256" key="11">
    <source>
        <dbReference type="ARBA" id="ARBA00029594"/>
    </source>
</evidence>
<comment type="catalytic activity">
    <reaction evidence="1">
        <text>a 1,2-diacyl-sn-glycero-3-phosphocholine + H2O = a 1,2-diacyl-sn-glycero-3-phosphate + choline + H(+)</text>
        <dbReference type="Rhea" id="RHEA:14445"/>
        <dbReference type="ChEBI" id="CHEBI:15354"/>
        <dbReference type="ChEBI" id="CHEBI:15377"/>
        <dbReference type="ChEBI" id="CHEBI:15378"/>
        <dbReference type="ChEBI" id="CHEBI:57643"/>
        <dbReference type="ChEBI" id="CHEBI:58608"/>
        <dbReference type="EC" id="3.1.4.4"/>
    </reaction>
</comment>